<accession>A0A352IZ28</accession>
<reference evidence="2 3" key="1">
    <citation type="journal article" date="2018" name="Nat. Biotechnol.">
        <title>A standardized bacterial taxonomy based on genome phylogeny substantially revises the tree of life.</title>
        <authorList>
            <person name="Parks D.H."/>
            <person name="Chuvochina M."/>
            <person name="Waite D.W."/>
            <person name="Rinke C."/>
            <person name="Skarshewski A."/>
            <person name="Chaumeil P.A."/>
            <person name="Hugenholtz P."/>
        </authorList>
    </citation>
    <scope>NUCLEOTIDE SEQUENCE [LARGE SCALE GENOMIC DNA]</scope>
    <source>
        <strain evidence="2">UBA9380</strain>
    </source>
</reference>
<dbReference type="AlphaFoldDB" id="A0A352IZ28"/>
<proteinExistence type="predicted"/>
<name>A0A352IZ28_9GAMM</name>
<feature type="signal peptide" evidence="1">
    <location>
        <begin position="1"/>
        <end position="22"/>
    </location>
</feature>
<dbReference type="Proteomes" id="UP000263489">
    <property type="component" value="Unassembled WGS sequence"/>
</dbReference>
<feature type="non-terminal residue" evidence="2">
    <location>
        <position position="132"/>
    </location>
</feature>
<evidence type="ECO:0000256" key="1">
    <source>
        <dbReference type="SAM" id="SignalP"/>
    </source>
</evidence>
<sequence length="132" mass="14300">MKVTLAFLLCCLLALFQSPLRAEPPQASPAPVLGKEELTWLEGQDRFRIGLRSDQVPLVFDTGNGVLAGTYIDYLARLSDKLGVAMEPIVLETGQDSGPVRSELATDAVLTTRMPGMPVVPGKRFTDPLMSL</sequence>
<keyword evidence="2" id="KW-0418">Kinase</keyword>
<evidence type="ECO:0000313" key="2">
    <source>
        <dbReference type="EMBL" id="HBC36711.1"/>
    </source>
</evidence>
<protein>
    <submittedName>
        <fullName evidence="2">Histidine kinase</fullName>
    </submittedName>
</protein>
<dbReference type="EMBL" id="DNNA01000319">
    <property type="protein sequence ID" value="HBC36711.1"/>
    <property type="molecule type" value="Genomic_DNA"/>
</dbReference>
<gene>
    <name evidence="2" type="ORF">DC045_20865</name>
</gene>
<evidence type="ECO:0000313" key="3">
    <source>
        <dbReference type="Proteomes" id="UP000263489"/>
    </source>
</evidence>
<comment type="caution">
    <text evidence="2">The sequence shown here is derived from an EMBL/GenBank/DDBJ whole genome shotgun (WGS) entry which is preliminary data.</text>
</comment>
<keyword evidence="2" id="KW-0808">Transferase</keyword>
<dbReference type="GO" id="GO:0016301">
    <property type="term" value="F:kinase activity"/>
    <property type="evidence" value="ECO:0007669"/>
    <property type="project" value="UniProtKB-KW"/>
</dbReference>
<dbReference type="Gene3D" id="3.40.190.10">
    <property type="entry name" value="Periplasmic binding protein-like II"/>
    <property type="match status" value="1"/>
</dbReference>
<dbReference type="SUPFAM" id="SSF53850">
    <property type="entry name" value="Periplasmic binding protein-like II"/>
    <property type="match status" value="1"/>
</dbReference>
<keyword evidence="1" id="KW-0732">Signal</keyword>
<organism evidence="2 3">
    <name type="scientific">Marinobacter adhaerens</name>
    <dbReference type="NCBI Taxonomy" id="1033846"/>
    <lineage>
        <taxon>Bacteria</taxon>
        <taxon>Pseudomonadati</taxon>
        <taxon>Pseudomonadota</taxon>
        <taxon>Gammaproteobacteria</taxon>
        <taxon>Pseudomonadales</taxon>
        <taxon>Marinobacteraceae</taxon>
        <taxon>Marinobacter</taxon>
    </lineage>
</organism>
<feature type="chain" id="PRO_5016701405" evidence="1">
    <location>
        <begin position="23"/>
        <end position="132"/>
    </location>
</feature>